<feature type="region of interest" description="Disordered" evidence="1">
    <location>
        <begin position="17"/>
        <end position="52"/>
    </location>
</feature>
<organism evidence="2 3">
    <name type="scientific">Colletotrichum navitas</name>
    <dbReference type="NCBI Taxonomy" id="681940"/>
    <lineage>
        <taxon>Eukaryota</taxon>
        <taxon>Fungi</taxon>
        <taxon>Dikarya</taxon>
        <taxon>Ascomycota</taxon>
        <taxon>Pezizomycotina</taxon>
        <taxon>Sordariomycetes</taxon>
        <taxon>Hypocreomycetidae</taxon>
        <taxon>Glomerellales</taxon>
        <taxon>Glomerellaceae</taxon>
        <taxon>Colletotrichum</taxon>
        <taxon>Colletotrichum graminicola species complex</taxon>
    </lineage>
</organism>
<comment type="caution">
    <text evidence="2">The sequence shown here is derived from an EMBL/GenBank/DDBJ whole genome shotgun (WGS) entry which is preliminary data.</text>
</comment>
<sequence>MASHPCPNAYSHSRPYLVHAHHRHQEPLPPLHPSTALRCASTHQSRRPFPWENGTWMVTDARGTYSCS</sequence>
<dbReference type="AlphaFoldDB" id="A0AAD8QCU6"/>
<evidence type="ECO:0000256" key="1">
    <source>
        <dbReference type="SAM" id="MobiDB-lite"/>
    </source>
</evidence>
<dbReference type="EMBL" id="JAHLJV010000004">
    <property type="protein sequence ID" value="KAK1598679.1"/>
    <property type="molecule type" value="Genomic_DNA"/>
</dbReference>
<reference evidence="2" key="1">
    <citation type="submission" date="2021-06" db="EMBL/GenBank/DDBJ databases">
        <title>Comparative genomics, transcriptomics and evolutionary studies reveal genomic signatures of adaptation to plant cell wall in hemibiotrophic fungi.</title>
        <authorList>
            <consortium name="DOE Joint Genome Institute"/>
            <person name="Baroncelli R."/>
            <person name="Diaz J.F."/>
            <person name="Benocci T."/>
            <person name="Peng M."/>
            <person name="Battaglia E."/>
            <person name="Haridas S."/>
            <person name="Andreopoulos W."/>
            <person name="Labutti K."/>
            <person name="Pangilinan J."/>
            <person name="Floch G.L."/>
            <person name="Makela M.R."/>
            <person name="Henrissat B."/>
            <person name="Grigoriev I.V."/>
            <person name="Crouch J.A."/>
            <person name="De Vries R.P."/>
            <person name="Sukno S.A."/>
            <person name="Thon M.R."/>
        </authorList>
    </citation>
    <scope>NUCLEOTIDE SEQUENCE</scope>
    <source>
        <strain evidence="2">CBS 125086</strain>
    </source>
</reference>
<gene>
    <name evidence="2" type="ORF">LY79DRAFT_537849</name>
</gene>
<dbReference type="GeneID" id="85440937"/>
<dbReference type="Proteomes" id="UP001230504">
    <property type="component" value="Unassembled WGS sequence"/>
</dbReference>
<protein>
    <submittedName>
        <fullName evidence="2">Uncharacterized protein</fullName>
    </submittedName>
</protein>
<evidence type="ECO:0000313" key="3">
    <source>
        <dbReference type="Proteomes" id="UP001230504"/>
    </source>
</evidence>
<accession>A0AAD8QCU6</accession>
<name>A0AAD8QCU6_9PEZI</name>
<keyword evidence="3" id="KW-1185">Reference proteome</keyword>
<evidence type="ECO:0000313" key="2">
    <source>
        <dbReference type="EMBL" id="KAK1598679.1"/>
    </source>
</evidence>
<dbReference type="RefSeq" id="XP_060419356.1">
    <property type="nucleotide sequence ID" value="XM_060556697.1"/>
</dbReference>
<proteinExistence type="predicted"/>